<dbReference type="PANTHER" id="PTHR12553">
    <property type="entry name" value="ZINC PHOSPHODIESTERASE ELAC PROTEIN 2"/>
    <property type="match status" value="1"/>
</dbReference>
<keyword evidence="10" id="KW-0255">Endonuclease</keyword>
<evidence type="ECO:0000256" key="10">
    <source>
        <dbReference type="ARBA" id="ARBA00022759"/>
    </source>
</evidence>
<dbReference type="AlphaFoldDB" id="A0A0V0RM51"/>
<dbReference type="OrthoDB" id="527344at2759"/>
<dbReference type="InterPro" id="IPR036866">
    <property type="entry name" value="RibonucZ/Hydroxyglut_hydro"/>
</dbReference>
<keyword evidence="12" id="KW-0862">Zinc</keyword>
<dbReference type="Gene3D" id="3.40.1280.30">
    <property type="match status" value="1"/>
</dbReference>
<dbReference type="GO" id="GO:0005739">
    <property type="term" value="C:mitochondrion"/>
    <property type="evidence" value="ECO:0007669"/>
    <property type="project" value="TreeGrafter"/>
</dbReference>
<evidence type="ECO:0000256" key="9">
    <source>
        <dbReference type="ARBA" id="ARBA00022723"/>
    </source>
</evidence>
<keyword evidence="9" id="KW-0479">Metal-binding</keyword>
<evidence type="ECO:0000256" key="12">
    <source>
        <dbReference type="ARBA" id="ARBA00022833"/>
    </source>
</evidence>
<comment type="catalytic activity">
    <reaction evidence="1">
        <text>Endonucleolytic cleavage of RNA, removing extra 3' nucleotides from tRNA precursor, generating 3' termini of tRNAs. A 3'-hydroxy group is left at the tRNA terminus and a 5'-phosphoryl group is left at the trailer molecule.</text>
        <dbReference type="EC" id="3.1.26.11"/>
    </reaction>
</comment>
<evidence type="ECO:0000256" key="2">
    <source>
        <dbReference type="ARBA" id="ARBA00001947"/>
    </source>
</evidence>
<dbReference type="InterPro" id="IPR038459">
    <property type="entry name" value="MT_TRM10-typ_sf"/>
</dbReference>
<evidence type="ECO:0000313" key="17">
    <source>
        <dbReference type="Proteomes" id="UP000054630"/>
    </source>
</evidence>
<dbReference type="PROSITE" id="PS51675">
    <property type="entry name" value="SAM_MT_TRM10"/>
    <property type="match status" value="1"/>
</dbReference>
<proteinExistence type="inferred from homology"/>
<feature type="domain" description="SAM-dependent MTase TRM10-type" evidence="15">
    <location>
        <begin position="880"/>
        <end position="1073"/>
    </location>
</feature>
<evidence type="ECO:0000256" key="1">
    <source>
        <dbReference type="ARBA" id="ARBA00000402"/>
    </source>
</evidence>
<dbReference type="STRING" id="6336.A0A0V0RM51"/>
<dbReference type="GO" id="GO:0032259">
    <property type="term" value="P:methylation"/>
    <property type="evidence" value="ECO:0007669"/>
    <property type="project" value="UniProtKB-KW"/>
</dbReference>
<comment type="similarity">
    <text evidence="3">Belongs to the RNase Z family.</text>
</comment>
<feature type="region of interest" description="Disordered" evidence="14">
    <location>
        <begin position="831"/>
        <end position="882"/>
    </location>
</feature>
<sequence length="1102" mass="123632">MISVVTDDIFSTTDICFDKETLFNLAIFIKRVVEYQIAEHNATITRINEQACSFISDIVHWASNCVFRGDFYSLSLGWLNLNDNELLTIFICIQIIQSGCHGRGKSLILFTTSSVYLFNSPEGTERLFCEHGVKNSRLNHVFYTRACWDNVNGLNGLILSLRKAGCAELHLHGAQAITKIVRGTEQVSDWSGPPLNVIEHCDCNDLHFEDDSIQVQYLPLVGGEECSEEKTDERRPTFAYFCRIKQKSPKLLLEKCAQLNVPVGPLLGRLQAGCDVQLDDGTTVRSADVLEPAIPCPTFVVVECPSGKEPPKRSAIERLLRQGETLDAVVHLTDAKVYETDFYQRWMVELDGKTCHVVLNEAVAPVRPHSEAIYRFSVQLNRVHSTIFPLLCTHDQATVADTRSPLLLTTGRQSVVAVAGEPWLRFNLRPEPGSVYKCAPSFDRATILEPIDGQPLVVDELRRFQERLSGQIGDQIDQYPAVTFLGTSSASPVKTRNVSALLIHLDDSSAVLCDCGESTYSQAYLRYGADGIGPLLRSVKLIFISHMHGDHFFGLPTFLRRRFRAYQDCQLEYEPVFLVAPQNLLHILTMFESFSGSVKQLCKTILTHRLHPLTEQSQKHLHEAMLSLNVKRLEFVPVAHPMGAHGLVLTTVGNKTVVYSGDTRPCPALVSAGQGADLLIHEATMEDDLAQEAVDKKHSTISEAIAVGRAMGAGFTLLTHFSGRYNKLPLVDERHCSESIGLAFDFMRVSLAELAVLTEILPMLKNMEVQSGISEMELDPVLNNNDNHNNSSSSALCSGEAVANLSANNDDQWREEKWTGSLDVGRTISKVSKNQLKKMKKRERWLSSRQARRQEQAAKRKQRKVEARLRGEPSSAGGRSKRKLLKLSSMELSNCRQRVAVDMSFDDLMNERDLCKALNQLAQCYAVNRRAKNPLQFHVVNFRGISRVNFDNIPGNNNWDVLLSGDDYEQLFGRWNVVYLTSESPNVVHELDESKVYIIGGLVDHNHLKGRCLELAEQRQVAHARLPIDEHVKMNARRVLSINHVFEILLRYTETKSWQVAIETVVPKRKLLQTQQQQLLPNNTAIRTSGETNNGHNTSSDD</sequence>
<dbReference type="GO" id="GO:0052905">
    <property type="term" value="F:tRNA (guanosine(9)-N1)-methyltransferase activity"/>
    <property type="evidence" value="ECO:0007669"/>
    <property type="project" value="UniProtKB-EC"/>
</dbReference>
<dbReference type="SUPFAM" id="SSF56281">
    <property type="entry name" value="Metallo-hydrolase/oxidoreductase"/>
    <property type="match status" value="2"/>
</dbReference>
<comment type="catalytic activity">
    <reaction evidence="13">
        <text>guanosine(9) in tRNA + S-adenosyl-L-methionine = N(1)-methylguanosine(9) in tRNA + S-adenosyl-L-homocysteine + H(+)</text>
        <dbReference type="Rhea" id="RHEA:43156"/>
        <dbReference type="Rhea" id="RHEA-COMP:10367"/>
        <dbReference type="Rhea" id="RHEA-COMP:10368"/>
        <dbReference type="ChEBI" id="CHEBI:15378"/>
        <dbReference type="ChEBI" id="CHEBI:57856"/>
        <dbReference type="ChEBI" id="CHEBI:59789"/>
        <dbReference type="ChEBI" id="CHEBI:73542"/>
        <dbReference type="ChEBI" id="CHEBI:74269"/>
        <dbReference type="EC" id="2.1.1.221"/>
    </reaction>
</comment>
<keyword evidence="6" id="KW-0949">S-adenosyl-L-methionine</keyword>
<comment type="cofactor">
    <cofactor evidence="2">
        <name>Zn(2+)</name>
        <dbReference type="ChEBI" id="CHEBI:29105"/>
    </cofactor>
</comment>
<evidence type="ECO:0000256" key="13">
    <source>
        <dbReference type="ARBA" id="ARBA00048434"/>
    </source>
</evidence>
<evidence type="ECO:0000256" key="6">
    <source>
        <dbReference type="ARBA" id="ARBA00022691"/>
    </source>
</evidence>
<keyword evidence="11" id="KW-0378">Hydrolase</keyword>
<dbReference type="InterPro" id="IPR047151">
    <property type="entry name" value="RNZ2-like"/>
</dbReference>
<dbReference type="InterPro" id="IPR001279">
    <property type="entry name" value="Metallo-B-lactamas"/>
</dbReference>
<keyword evidence="8" id="KW-0540">Nuclease</keyword>
<dbReference type="CDD" id="cd07718">
    <property type="entry name" value="RNaseZ_ELAC1_ELAC2-C-term-like_MBL-fold"/>
    <property type="match status" value="1"/>
</dbReference>
<dbReference type="GO" id="GO:0046872">
    <property type="term" value="F:metal ion binding"/>
    <property type="evidence" value="ECO:0007669"/>
    <property type="project" value="UniProtKB-KW"/>
</dbReference>
<evidence type="ECO:0000259" key="15">
    <source>
        <dbReference type="PROSITE" id="PS51675"/>
    </source>
</evidence>
<evidence type="ECO:0000256" key="14">
    <source>
        <dbReference type="SAM" id="MobiDB-lite"/>
    </source>
</evidence>
<dbReference type="Proteomes" id="UP000054630">
    <property type="component" value="Unassembled WGS sequence"/>
</dbReference>
<dbReference type="Gene3D" id="3.60.15.10">
    <property type="entry name" value="Ribonuclease Z/Hydroxyacylglutathione hydrolase-like"/>
    <property type="match status" value="2"/>
</dbReference>
<dbReference type="GO" id="GO:1990180">
    <property type="term" value="P:mitochondrial tRNA 3'-end processing"/>
    <property type="evidence" value="ECO:0007669"/>
    <property type="project" value="TreeGrafter"/>
</dbReference>
<reference evidence="16 17" key="1">
    <citation type="submission" date="2015-01" db="EMBL/GenBank/DDBJ databases">
        <title>Evolution of Trichinella species and genotypes.</title>
        <authorList>
            <person name="Korhonen P.K."/>
            <person name="Edoardo P."/>
            <person name="Giuseppe L.R."/>
            <person name="Gasser R.B."/>
        </authorList>
    </citation>
    <scope>NUCLEOTIDE SEQUENCE [LARGE SCALE GENOMIC DNA]</scope>
    <source>
        <strain evidence="16">ISS37</strain>
    </source>
</reference>
<dbReference type="InterPro" id="IPR028564">
    <property type="entry name" value="MT_TRM10-typ"/>
</dbReference>
<comment type="caution">
    <text evidence="16">The sequence shown here is derived from an EMBL/GenBank/DDBJ whole genome shotgun (WGS) entry which is preliminary data.</text>
</comment>
<evidence type="ECO:0000256" key="4">
    <source>
        <dbReference type="ARBA" id="ARBA00022603"/>
    </source>
</evidence>
<dbReference type="PANTHER" id="PTHR12553:SF49">
    <property type="entry name" value="ZINC PHOSPHODIESTERASE ELAC PROTEIN 2"/>
    <property type="match status" value="1"/>
</dbReference>
<organism evidence="16 17">
    <name type="scientific">Trichinella nelsoni</name>
    <dbReference type="NCBI Taxonomy" id="6336"/>
    <lineage>
        <taxon>Eukaryota</taxon>
        <taxon>Metazoa</taxon>
        <taxon>Ecdysozoa</taxon>
        <taxon>Nematoda</taxon>
        <taxon>Enoplea</taxon>
        <taxon>Dorylaimia</taxon>
        <taxon>Trichinellida</taxon>
        <taxon>Trichinellidae</taxon>
        <taxon>Trichinella</taxon>
    </lineage>
</organism>
<dbReference type="FunFam" id="3.40.1280.30:FF:000001">
    <property type="entry name" value="tRNA methyltransferase 10 homolog A"/>
    <property type="match status" value="1"/>
</dbReference>
<dbReference type="CDD" id="cd18101">
    <property type="entry name" value="Trm10euk_A"/>
    <property type="match status" value="1"/>
</dbReference>
<evidence type="ECO:0000313" key="16">
    <source>
        <dbReference type="EMBL" id="KRX15558.1"/>
    </source>
</evidence>
<evidence type="ECO:0000256" key="3">
    <source>
        <dbReference type="ARBA" id="ARBA00007823"/>
    </source>
</evidence>
<keyword evidence="4" id="KW-0489">Methyltransferase</keyword>
<keyword evidence="7" id="KW-0819">tRNA processing</keyword>
<keyword evidence="17" id="KW-1185">Reference proteome</keyword>
<evidence type="ECO:0000256" key="7">
    <source>
        <dbReference type="ARBA" id="ARBA00022694"/>
    </source>
</evidence>
<protein>
    <submittedName>
        <fullName evidence="16">Zinc phosphodiesterase ELAC protein 2</fullName>
    </submittedName>
</protein>
<name>A0A0V0RM51_9BILA</name>
<evidence type="ECO:0000256" key="8">
    <source>
        <dbReference type="ARBA" id="ARBA00022722"/>
    </source>
</evidence>
<dbReference type="InterPro" id="IPR027794">
    <property type="entry name" value="tRNase_Z_dom"/>
</dbReference>
<dbReference type="GO" id="GO:0042781">
    <property type="term" value="F:3'-tRNA processing endoribonuclease activity"/>
    <property type="evidence" value="ECO:0007669"/>
    <property type="project" value="UniProtKB-EC"/>
</dbReference>
<evidence type="ECO:0000256" key="11">
    <source>
        <dbReference type="ARBA" id="ARBA00022801"/>
    </source>
</evidence>
<accession>A0A0V0RM51</accession>
<dbReference type="EMBL" id="JYDL01000128">
    <property type="protein sequence ID" value="KRX15558.1"/>
    <property type="molecule type" value="Genomic_DNA"/>
</dbReference>
<keyword evidence="5" id="KW-0808">Transferase</keyword>
<feature type="compositionally biased region" description="Basic and acidic residues" evidence="14">
    <location>
        <begin position="852"/>
        <end position="871"/>
    </location>
</feature>
<gene>
    <name evidence="16" type="primary">ELAC2</name>
    <name evidence="16" type="ORF">T07_7529</name>
</gene>
<dbReference type="Pfam" id="PF12706">
    <property type="entry name" value="Lactamase_B_2"/>
    <property type="match status" value="1"/>
</dbReference>
<feature type="region of interest" description="Disordered" evidence="14">
    <location>
        <begin position="1081"/>
        <end position="1102"/>
    </location>
</feature>
<dbReference type="Pfam" id="PF13691">
    <property type="entry name" value="Lactamase_B_4"/>
    <property type="match status" value="1"/>
</dbReference>
<evidence type="ECO:0000256" key="5">
    <source>
        <dbReference type="ARBA" id="ARBA00022679"/>
    </source>
</evidence>